<evidence type="ECO:0000313" key="3">
    <source>
        <dbReference type="Proteomes" id="UP000776276"/>
    </source>
</evidence>
<dbReference type="InterPro" id="IPR046867">
    <property type="entry name" value="AldOxase/xan_DH_MoCoBD2"/>
</dbReference>
<organism evidence="2 3">
    <name type="scientific">Sphingomonas quercus</name>
    <dbReference type="NCBI Taxonomy" id="2842451"/>
    <lineage>
        <taxon>Bacteria</taxon>
        <taxon>Pseudomonadati</taxon>
        <taxon>Pseudomonadota</taxon>
        <taxon>Alphaproteobacteria</taxon>
        <taxon>Sphingomonadales</taxon>
        <taxon>Sphingomonadaceae</taxon>
        <taxon>Sphingomonas</taxon>
    </lineage>
</organism>
<evidence type="ECO:0000259" key="1">
    <source>
        <dbReference type="Pfam" id="PF20256"/>
    </source>
</evidence>
<gene>
    <name evidence="2" type="ORF">KOF26_16885</name>
</gene>
<sequence>TGEVRLYRFAGTFGVGRVLNGKTAHSQCVGGMVWGIGSALGEELVFDRRDGHVVNADFAEYHVPVSLDVPRIEVELVEERDAAASPLQAKGVGELGICGAGAAIGNAIYNACGVRVRSFPVTPDKILGGLDGL</sequence>
<accession>A0ABS6BML1</accession>
<evidence type="ECO:0000313" key="2">
    <source>
        <dbReference type="EMBL" id="MBU3079535.1"/>
    </source>
</evidence>
<dbReference type="RefSeq" id="WP_216327968.1">
    <property type="nucleotide sequence ID" value="NZ_JAHKRT010000013.1"/>
</dbReference>
<protein>
    <submittedName>
        <fullName evidence="2">Molybdopterin-dependent oxidoreductase</fullName>
    </submittedName>
</protein>
<comment type="caution">
    <text evidence="2">The sequence shown here is derived from an EMBL/GenBank/DDBJ whole genome shotgun (WGS) entry which is preliminary data.</text>
</comment>
<name>A0ABS6BML1_9SPHN</name>
<dbReference type="PANTHER" id="PTHR47495">
    <property type="entry name" value="ALDEHYDE DEHYDROGENASE"/>
    <property type="match status" value="1"/>
</dbReference>
<dbReference type="EMBL" id="JAHKRT010000013">
    <property type="protein sequence ID" value="MBU3079535.1"/>
    <property type="molecule type" value="Genomic_DNA"/>
</dbReference>
<dbReference type="PANTHER" id="PTHR47495:SF2">
    <property type="entry name" value="ALDEHYDE DEHYDROGENASE"/>
    <property type="match status" value="1"/>
</dbReference>
<keyword evidence="3" id="KW-1185">Reference proteome</keyword>
<dbReference type="Proteomes" id="UP000776276">
    <property type="component" value="Unassembled WGS sequence"/>
</dbReference>
<feature type="non-terminal residue" evidence="2">
    <location>
        <position position="1"/>
    </location>
</feature>
<reference evidence="2 3" key="1">
    <citation type="submission" date="2021-06" db="EMBL/GenBank/DDBJ databases">
        <title>Sphingomonas sp. XMGL2, whole genome shotgun sequencing project.</title>
        <authorList>
            <person name="Zhao G."/>
            <person name="Shen L."/>
        </authorList>
    </citation>
    <scope>NUCLEOTIDE SEQUENCE [LARGE SCALE GENOMIC DNA]</scope>
    <source>
        <strain evidence="2 3">XMGL2</strain>
    </source>
</reference>
<feature type="domain" description="Aldehyde oxidase/xanthine dehydrogenase second molybdopterin binding" evidence="1">
    <location>
        <begin position="1"/>
        <end position="70"/>
    </location>
</feature>
<proteinExistence type="predicted"/>
<dbReference type="InterPro" id="IPR052516">
    <property type="entry name" value="N-heterocyclic_Hydroxylase"/>
</dbReference>
<dbReference type="Pfam" id="PF20256">
    <property type="entry name" value="MoCoBD_2"/>
    <property type="match status" value="1"/>
</dbReference>